<dbReference type="AlphaFoldDB" id="I4Y619"/>
<name>I4Y619_WALMC</name>
<proteinExistence type="predicted"/>
<dbReference type="Proteomes" id="UP000005242">
    <property type="component" value="Unassembled WGS sequence"/>
</dbReference>
<evidence type="ECO:0000313" key="1">
    <source>
        <dbReference type="EMBL" id="EIM19411.1"/>
    </source>
</evidence>
<evidence type="ECO:0000313" key="2">
    <source>
        <dbReference type="Proteomes" id="UP000005242"/>
    </source>
</evidence>
<dbReference type="InParanoid" id="I4Y619"/>
<reference evidence="1 2" key="1">
    <citation type="journal article" date="2012" name="Fungal Genet. Biol.">
        <title>The genome of the xerotolerant mold Wallemia sebi reveals adaptations to osmotic stress and suggests cryptic sexual reproduction.</title>
        <authorList>
            <person name="Padamsee M."/>
            <person name="Kumar T.K.A."/>
            <person name="Riley R."/>
            <person name="Binder M."/>
            <person name="Boyd A."/>
            <person name="Calvo A.M."/>
            <person name="Furukawa K."/>
            <person name="Hesse C."/>
            <person name="Hohmann S."/>
            <person name="James T.Y."/>
            <person name="LaButti K."/>
            <person name="Lapidus A."/>
            <person name="Lindquist E."/>
            <person name="Lucas S."/>
            <person name="Miller K."/>
            <person name="Shantappa S."/>
            <person name="Grigoriev I.V."/>
            <person name="Hibbett D.S."/>
            <person name="McLaughlin D.J."/>
            <person name="Spatafora J.W."/>
            <person name="Aime M.C."/>
        </authorList>
    </citation>
    <scope>NUCLEOTIDE SEQUENCE [LARGE SCALE GENOMIC DNA]</scope>
    <source>
        <strain evidence="2">ATCC MYA-4683 / CBS 633.66</strain>
    </source>
</reference>
<dbReference type="OrthoDB" id="3345971at2759"/>
<keyword evidence="2" id="KW-1185">Reference proteome</keyword>
<dbReference type="STRING" id="671144.I4Y619"/>
<accession>I4Y619</accession>
<dbReference type="HOGENOM" id="CLU_673011_0_0_1"/>
<evidence type="ECO:0008006" key="3">
    <source>
        <dbReference type="Google" id="ProtNLM"/>
    </source>
</evidence>
<dbReference type="GeneID" id="18475769"/>
<sequence>MPSQKATLTIDLPNTHNVITFKPPSTPQFSRTTPNYRTQDPTELRGSLELYLPSKRQVKSIKVNLKNVEDIIINGKSNRRLVLNEELLISVNELMHQGVHQYEFSFIVDTRTPTYERHSRGGTLQYLEAFVEFDEIFSKSLIHKMPLIFVGHPNSEGSFIPLEHLHQDYVEDIGPFEVSFKTQHLTIAGYILIGIYLPSPAPGLEIRGVKVSLEQHTTIHDEEKVIEKLPVNVNVLLDKGGKTDCLIRVPDQDSVIEGRYFVRLPKDDDCRPSTLDWSLARFRQAHFLVVDMLYKKEKLKMATVKIPLVLPQCLLSADSIALPTYTDTGYPVPAKRLWEMPLPQSHINCSCGKDDKSLKADAEGANNLDTYVPSREGIWISNLRTKEESIPSRDSYEEIRAAKRVNEYY</sequence>
<gene>
    <name evidence="1" type="ORF">WALSEDRAFT_70637</name>
</gene>
<dbReference type="KEGG" id="wse:WALSEDRAFT_70637"/>
<dbReference type="EMBL" id="JH668251">
    <property type="protein sequence ID" value="EIM19411.1"/>
    <property type="molecule type" value="Genomic_DNA"/>
</dbReference>
<organism evidence="1 2">
    <name type="scientific">Wallemia mellicola (strain ATCC MYA-4683 / CBS 633.66)</name>
    <name type="common">Wallemia sebi (CBS 633.66)</name>
    <dbReference type="NCBI Taxonomy" id="671144"/>
    <lineage>
        <taxon>Eukaryota</taxon>
        <taxon>Fungi</taxon>
        <taxon>Dikarya</taxon>
        <taxon>Basidiomycota</taxon>
        <taxon>Wallemiomycotina</taxon>
        <taxon>Wallemiomycetes</taxon>
        <taxon>Wallemiales</taxon>
        <taxon>Wallemiaceae</taxon>
        <taxon>Wallemia</taxon>
    </lineage>
</organism>
<protein>
    <recommendedName>
        <fullName evidence="3">Arrestin-like N-terminal domain-containing protein</fullName>
    </recommendedName>
</protein>
<dbReference type="RefSeq" id="XP_006960561.1">
    <property type="nucleotide sequence ID" value="XM_006960499.1"/>
</dbReference>
<dbReference type="OMA" id="GIRHESC"/>